<reference evidence="2" key="1">
    <citation type="submission" date="2022-05" db="EMBL/GenBank/DDBJ databases">
        <authorList>
            <person name="Tuo L."/>
        </authorList>
    </citation>
    <scope>NUCLEOTIDE SEQUENCE</scope>
    <source>
        <strain evidence="2">BSK12Z-4</strain>
    </source>
</reference>
<feature type="transmembrane region" description="Helical" evidence="1">
    <location>
        <begin position="24"/>
        <end position="42"/>
    </location>
</feature>
<gene>
    <name evidence="2" type="ORF">M8330_02370</name>
</gene>
<comment type="caution">
    <text evidence="2">The sequence shown here is derived from an EMBL/GenBank/DDBJ whole genome shotgun (WGS) entry which is preliminary data.</text>
</comment>
<evidence type="ECO:0000256" key="1">
    <source>
        <dbReference type="SAM" id="Phobius"/>
    </source>
</evidence>
<keyword evidence="1" id="KW-0472">Membrane</keyword>
<organism evidence="2 3">
    <name type="scientific">Nocardioides bruguierae</name>
    <dbReference type="NCBI Taxonomy" id="2945102"/>
    <lineage>
        <taxon>Bacteria</taxon>
        <taxon>Bacillati</taxon>
        <taxon>Actinomycetota</taxon>
        <taxon>Actinomycetes</taxon>
        <taxon>Propionibacteriales</taxon>
        <taxon>Nocardioidaceae</taxon>
        <taxon>Nocardioides</taxon>
    </lineage>
</organism>
<feature type="transmembrane region" description="Helical" evidence="1">
    <location>
        <begin position="48"/>
        <end position="66"/>
    </location>
</feature>
<proteinExistence type="predicted"/>
<sequence length="96" mass="10096">MRLETDDLSPTQERNRSWLATHPLALAAILGVVGAVLVPIAYGGWVSGFVGLLGGAAIGWGVSVEYRREQPRGAAKVGYVVVCAATIALLVYLKST</sequence>
<dbReference type="AlphaFoldDB" id="A0A9X2D6J5"/>
<dbReference type="RefSeq" id="WP_250826024.1">
    <property type="nucleotide sequence ID" value="NZ_JAMOIL010000001.1"/>
</dbReference>
<evidence type="ECO:0000313" key="3">
    <source>
        <dbReference type="Proteomes" id="UP001139485"/>
    </source>
</evidence>
<evidence type="ECO:0000313" key="2">
    <source>
        <dbReference type="EMBL" id="MCM0619139.1"/>
    </source>
</evidence>
<name>A0A9X2D6J5_9ACTN</name>
<dbReference type="Proteomes" id="UP001139485">
    <property type="component" value="Unassembled WGS sequence"/>
</dbReference>
<dbReference type="EMBL" id="JAMOIL010000001">
    <property type="protein sequence ID" value="MCM0619139.1"/>
    <property type="molecule type" value="Genomic_DNA"/>
</dbReference>
<feature type="transmembrane region" description="Helical" evidence="1">
    <location>
        <begin position="73"/>
        <end position="93"/>
    </location>
</feature>
<keyword evidence="1" id="KW-1133">Transmembrane helix</keyword>
<protein>
    <submittedName>
        <fullName evidence="2">Uncharacterized protein</fullName>
    </submittedName>
</protein>
<accession>A0A9X2D6J5</accession>
<keyword evidence="1" id="KW-0812">Transmembrane</keyword>
<keyword evidence="3" id="KW-1185">Reference proteome</keyword>